<dbReference type="GO" id="GO:0005930">
    <property type="term" value="C:axoneme"/>
    <property type="evidence" value="ECO:0007669"/>
    <property type="project" value="UniProtKB-SubCell"/>
</dbReference>
<dbReference type="InterPro" id="IPR001611">
    <property type="entry name" value="Leu-rich_rpt"/>
</dbReference>
<name>A0A7R9T3Q5_9CHLO</name>
<gene>
    <name evidence="5" type="ORF">OLUC0939_LOCUS4735</name>
</gene>
<dbReference type="PANTHER" id="PTHR24113:SF12">
    <property type="entry name" value="RAN GTPASE-ACTIVATING PROTEIN 1"/>
    <property type="match status" value="1"/>
</dbReference>
<organism evidence="5">
    <name type="scientific">Ostreococcus sp. 'lucimarinus'</name>
    <dbReference type="NCBI Taxonomy" id="242159"/>
    <lineage>
        <taxon>Eukaryota</taxon>
        <taxon>Viridiplantae</taxon>
        <taxon>Chlorophyta</taxon>
        <taxon>Mamiellophyceae</taxon>
        <taxon>Mamiellales</taxon>
        <taxon>Bathycoccaceae</taxon>
        <taxon>Ostreococcus</taxon>
    </lineage>
</organism>
<dbReference type="GO" id="GO:0048471">
    <property type="term" value="C:perinuclear region of cytoplasm"/>
    <property type="evidence" value="ECO:0007669"/>
    <property type="project" value="TreeGrafter"/>
</dbReference>
<dbReference type="SMART" id="SM00368">
    <property type="entry name" value="LRR_RI"/>
    <property type="match status" value="10"/>
</dbReference>
<evidence type="ECO:0000313" key="5">
    <source>
        <dbReference type="EMBL" id="CAD8224009.1"/>
    </source>
</evidence>
<keyword evidence="3" id="KW-0433">Leucine-rich repeat</keyword>
<dbReference type="GO" id="GO:0005634">
    <property type="term" value="C:nucleus"/>
    <property type="evidence" value="ECO:0007669"/>
    <property type="project" value="TreeGrafter"/>
</dbReference>
<keyword evidence="2" id="KW-0343">GTPase activation</keyword>
<keyword evidence="4" id="KW-0677">Repeat</keyword>
<sequence length="502" mass="53322">MDVDANGIGDDALARRGKRSRKASEVMDAMSKLSLAFAAGRRGEGEGAAPTTRSSAVRRATIDLGLDDFKALDGANAMAEAAMEDTARGRDLELEVRRPRDETAWLLERALRGTFGGASSSVDRLTSLTLRGGKGLSAEGFGRLISALTDARSLKKLDLSACGLSASAGERIAAVLDENGCPLERLDLRGNAIGAEGTLALASALRKTKTVKSLNLAQNLIGGDGLRALASALAGEASMEELDIQHNGCGDEGCMALATHGFGSRLETLLLGFNGIGAQGARAIAEALRKRRRSDDDDDMDTHELDDETINRASKIMRRLDLKCNVVGSEGAHAMADALNDVEDLDLSNNSVRDGAKWLAKSLKSGASNLKQLNLQANEMTDDDAWYIADALGENKTLKTLNLGSNAFGDSAASDIASDLRENTALETLDLTRNGIGREGACELMDAMDENTTLTRLGLESNLIPAETTMEMKRRVGIRAQCDWQRAGFSDASAARAPMKFN</sequence>
<dbReference type="Pfam" id="PF13516">
    <property type="entry name" value="LRR_6"/>
    <property type="match status" value="7"/>
</dbReference>
<evidence type="ECO:0000256" key="2">
    <source>
        <dbReference type="ARBA" id="ARBA00022468"/>
    </source>
</evidence>
<evidence type="ECO:0000256" key="3">
    <source>
        <dbReference type="ARBA" id="ARBA00022614"/>
    </source>
</evidence>
<accession>A0A7R9T3Q5</accession>
<reference evidence="5" key="1">
    <citation type="submission" date="2021-01" db="EMBL/GenBank/DDBJ databases">
        <authorList>
            <person name="Corre E."/>
            <person name="Pelletier E."/>
            <person name="Niang G."/>
            <person name="Scheremetjew M."/>
            <person name="Finn R."/>
            <person name="Kale V."/>
            <person name="Holt S."/>
            <person name="Cochrane G."/>
            <person name="Meng A."/>
            <person name="Brown T."/>
            <person name="Cohen L."/>
        </authorList>
    </citation>
    <scope>NUCLEOTIDE SEQUENCE</scope>
    <source>
        <strain evidence="5">Clade-A-BCC118000</strain>
    </source>
</reference>
<dbReference type="EMBL" id="HBDX01005501">
    <property type="protein sequence ID" value="CAD8224009.1"/>
    <property type="molecule type" value="Transcribed_RNA"/>
</dbReference>
<evidence type="ECO:0000256" key="1">
    <source>
        <dbReference type="ARBA" id="ARBA00004430"/>
    </source>
</evidence>
<dbReference type="GO" id="GO:0031267">
    <property type="term" value="F:small GTPase binding"/>
    <property type="evidence" value="ECO:0007669"/>
    <property type="project" value="TreeGrafter"/>
</dbReference>
<dbReference type="GO" id="GO:0005096">
    <property type="term" value="F:GTPase activator activity"/>
    <property type="evidence" value="ECO:0007669"/>
    <property type="project" value="UniProtKB-KW"/>
</dbReference>
<comment type="subcellular location">
    <subcellularLocation>
        <location evidence="1">Cytoplasm</location>
        <location evidence="1">Cytoskeleton</location>
        <location evidence="1">Cilium axoneme</location>
    </subcellularLocation>
</comment>
<protein>
    <submittedName>
        <fullName evidence="5">Uncharacterized protein</fullName>
    </submittedName>
</protein>
<dbReference type="InterPro" id="IPR027038">
    <property type="entry name" value="RanGap"/>
</dbReference>
<dbReference type="Gene3D" id="3.80.10.10">
    <property type="entry name" value="Ribonuclease Inhibitor"/>
    <property type="match status" value="3"/>
</dbReference>
<dbReference type="InterPro" id="IPR032675">
    <property type="entry name" value="LRR_dom_sf"/>
</dbReference>
<dbReference type="PANTHER" id="PTHR24113">
    <property type="entry name" value="RAN GTPASE-ACTIVATING PROTEIN 1"/>
    <property type="match status" value="1"/>
</dbReference>
<dbReference type="SUPFAM" id="SSF52047">
    <property type="entry name" value="RNI-like"/>
    <property type="match status" value="1"/>
</dbReference>
<proteinExistence type="predicted"/>
<dbReference type="GO" id="GO:0006913">
    <property type="term" value="P:nucleocytoplasmic transport"/>
    <property type="evidence" value="ECO:0007669"/>
    <property type="project" value="TreeGrafter"/>
</dbReference>
<evidence type="ECO:0000256" key="4">
    <source>
        <dbReference type="ARBA" id="ARBA00022737"/>
    </source>
</evidence>
<dbReference type="GO" id="GO:0005829">
    <property type="term" value="C:cytosol"/>
    <property type="evidence" value="ECO:0007669"/>
    <property type="project" value="TreeGrafter"/>
</dbReference>
<dbReference type="AlphaFoldDB" id="A0A7R9T3Q5"/>